<evidence type="ECO:0000313" key="3">
    <source>
        <dbReference type="Proteomes" id="UP000008744"/>
    </source>
</evidence>
<dbReference type="EMBL" id="CH479186">
    <property type="protein sequence ID" value="EDW38846.1"/>
    <property type="molecule type" value="Genomic_DNA"/>
</dbReference>
<keyword evidence="3" id="KW-1185">Reference proteome</keyword>
<dbReference type="Proteomes" id="UP000008744">
    <property type="component" value="Unassembled WGS sequence"/>
</dbReference>
<protein>
    <submittedName>
        <fullName evidence="2">GL13713</fullName>
    </submittedName>
</protein>
<feature type="region of interest" description="Disordered" evidence="1">
    <location>
        <begin position="1"/>
        <end position="92"/>
    </location>
</feature>
<evidence type="ECO:0000313" key="2">
    <source>
        <dbReference type="EMBL" id="EDW38846.1"/>
    </source>
</evidence>
<feature type="compositionally biased region" description="Basic and acidic residues" evidence="1">
    <location>
        <begin position="79"/>
        <end position="92"/>
    </location>
</feature>
<gene>
    <name evidence="2" type="primary">Dper\GL13713</name>
    <name evidence="2" type="ORF">Dper_GL13713</name>
</gene>
<accession>B4GNW3</accession>
<feature type="compositionally biased region" description="Basic and acidic residues" evidence="1">
    <location>
        <begin position="17"/>
        <end position="28"/>
    </location>
</feature>
<feature type="compositionally biased region" description="Polar residues" evidence="1">
    <location>
        <begin position="7"/>
        <end position="16"/>
    </location>
</feature>
<dbReference type="OMA" id="NTDSWDQ"/>
<feature type="compositionally biased region" description="Polar residues" evidence="1">
    <location>
        <begin position="33"/>
        <end position="43"/>
    </location>
</feature>
<proteinExistence type="predicted"/>
<evidence type="ECO:0000256" key="1">
    <source>
        <dbReference type="SAM" id="MobiDB-lite"/>
    </source>
</evidence>
<feature type="compositionally biased region" description="Basic and acidic residues" evidence="1">
    <location>
        <begin position="52"/>
        <end position="65"/>
    </location>
</feature>
<sequence>MKPGAMTISTKATNGESRGDETAGRQEEPPVQQPTASINTDSWDQGQGQDQAMDRDRDRDRDFPHKTMGKLRQLQLQHQPERNKRQQEASAY</sequence>
<organism evidence="3">
    <name type="scientific">Drosophila persimilis</name>
    <name type="common">Fruit fly</name>
    <dbReference type="NCBI Taxonomy" id="7234"/>
    <lineage>
        <taxon>Eukaryota</taxon>
        <taxon>Metazoa</taxon>
        <taxon>Ecdysozoa</taxon>
        <taxon>Arthropoda</taxon>
        <taxon>Hexapoda</taxon>
        <taxon>Insecta</taxon>
        <taxon>Pterygota</taxon>
        <taxon>Neoptera</taxon>
        <taxon>Endopterygota</taxon>
        <taxon>Diptera</taxon>
        <taxon>Brachycera</taxon>
        <taxon>Muscomorpha</taxon>
        <taxon>Ephydroidea</taxon>
        <taxon>Drosophilidae</taxon>
        <taxon>Drosophila</taxon>
        <taxon>Sophophora</taxon>
    </lineage>
</organism>
<name>B4GNW3_DROPE</name>
<reference evidence="2 3" key="1">
    <citation type="journal article" date="2007" name="Nature">
        <title>Evolution of genes and genomes on the Drosophila phylogeny.</title>
        <authorList>
            <consortium name="Drosophila 12 Genomes Consortium"/>
            <person name="Clark A.G."/>
            <person name="Eisen M.B."/>
            <person name="Smith D.R."/>
            <person name="Bergman C.M."/>
            <person name="Oliver B."/>
            <person name="Markow T.A."/>
            <person name="Kaufman T.C."/>
            <person name="Kellis M."/>
            <person name="Gelbart W."/>
            <person name="Iyer V.N."/>
            <person name="Pollard D.A."/>
            <person name="Sackton T.B."/>
            <person name="Larracuente A.M."/>
            <person name="Singh N.D."/>
            <person name="Abad J.P."/>
            <person name="Abt D.N."/>
            <person name="Adryan B."/>
            <person name="Aguade M."/>
            <person name="Akashi H."/>
            <person name="Anderson W.W."/>
            <person name="Aquadro C.F."/>
            <person name="Ardell D.H."/>
            <person name="Arguello R."/>
            <person name="Artieri C.G."/>
            <person name="Barbash D.A."/>
            <person name="Barker D."/>
            <person name="Barsanti P."/>
            <person name="Batterham P."/>
            <person name="Batzoglou S."/>
            <person name="Begun D."/>
            <person name="Bhutkar A."/>
            <person name="Blanco E."/>
            <person name="Bosak S.A."/>
            <person name="Bradley R.K."/>
            <person name="Brand A.D."/>
            <person name="Brent M.R."/>
            <person name="Brooks A.N."/>
            <person name="Brown R.H."/>
            <person name="Butlin R.K."/>
            <person name="Caggese C."/>
            <person name="Calvi B.R."/>
            <person name="Bernardo de Carvalho A."/>
            <person name="Caspi A."/>
            <person name="Castrezana S."/>
            <person name="Celniker S.E."/>
            <person name="Chang J.L."/>
            <person name="Chapple C."/>
            <person name="Chatterji S."/>
            <person name="Chinwalla A."/>
            <person name="Civetta A."/>
            <person name="Clifton S.W."/>
            <person name="Comeron J.M."/>
            <person name="Costello J.C."/>
            <person name="Coyne J.A."/>
            <person name="Daub J."/>
            <person name="David R.G."/>
            <person name="Delcher A.L."/>
            <person name="Delehaunty K."/>
            <person name="Do C.B."/>
            <person name="Ebling H."/>
            <person name="Edwards K."/>
            <person name="Eickbush T."/>
            <person name="Evans J.D."/>
            <person name="Filipski A."/>
            <person name="Findeiss S."/>
            <person name="Freyhult E."/>
            <person name="Fulton L."/>
            <person name="Fulton R."/>
            <person name="Garcia A.C."/>
            <person name="Gardiner A."/>
            <person name="Garfield D.A."/>
            <person name="Garvin B.E."/>
            <person name="Gibson G."/>
            <person name="Gilbert D."/>
            <person name="Gnerre S."/>
            <person name="Godfrey J."/>
            <person name="Good R."/>
            <person name="Gotea V."/>
            <person name="Gravely B."/>
            <person name="Greenberg A.J."/>
            <person name="Griffiths-Jones S."/>
            <person name="Gross S."/>
            <person name="Guigo R."/>
            <person name="Gustafson E.A."/>
            <person name="Haerty W."/>
            <person name="Hahn M.W."/>
            <person name="Halligan D.L."/>
            <person name="Halpern A.L."/>
            <person name="Halter G.M."/>
            <person name="Han M.V."/>
            <person name="Heger A."/>
            <person name="Hillier L."/>
            <person name="Hinrichs A.S."/>
            <person name="Holmes I."/>
            <person name="Hoskins R.A."/>
            <person name="Hubisz M.J."/>
            <person name="Hultmark D."/>
            <person name="Huntley M.A."/>
            <person name="Jaffe D.B."/>
            <person name="Jagadeeshan S."/>
            <person name="Jeck W.R."/>
            <person name="Johnson J."/>
            <person name="Jones C.D."/>
            <person name="Jordan W.C."/>
            <person name="Karpen G.H."/>
            <person name="Kataoka E."/>
            <person name="Keightley P.D."/>
            <person name="Kheradpour P."/>
            <person name="Kirkness E.F."/>
            <person name="Koerich L.B."/>
            <person name="Kristiansen K."/>
            <person name="Kudrna D."/>
            <person name="Kulathinal R.J."/>
            <person name="Kumar S."/>
            <person name="Kwok R."/>
            <person name="Lander E."/>
            <person name="Langley C.H."/>
            <person name="Lapoint R."/>
            <person name="Lazzaro B.P."/>
            <person name="Lee S.J."/>
            <person name="Levesque L."/>
            <person name="Li R."/>
            <person name="Lin C.F."/>
            <person name="Lin M.F."/>
            <person name="Lindblad-Toh K."/>
            <person name="Llopart A."/>
            <person name="Long M."/>
            <person name="Low L."/>
            <person name="Lozovsky E."/>
            <person name="Lu J."/>
            <person name="Luo M."/>
            <person name="Machado C.A."/>
            <person name="Makalowski W."/>
            <person name="Marzo M."/>
            <person name="Matsuda M."/>
            <person name="Matzkin L."/>
            <person name="McAllister B."/>
            <person name="McBride C.S."/>
            <person name="McKernan B."/>
            <person name="McKernan K."/>
            <person name="Mendez-Lago M."/>
            <person name="Minx P."/>
            <person name="Mollenhauer M.U."/>
            <person name="Montooth K."/>
            <person name="Mount S.M."/>
            <person name="Mu X."/>
            <person name="Myers E."/>
            <person name="Negre B."/>
            <person name="Newfeld S."/>
            <person name="Nielsen R."/>
            <person name="Noor M.A."/>
            <person name="O'Grady P."/>
            <person name="Pachter L."/>
            <person name="Papaceit M."/>
            <person name="Parisi M.J."/>
            <person name="Parisi M."/>
            <person name="Parts L."/>
            <person name="Pedersen J.S."/>
            <person name="Pesole G."/>
            <person name="Phillippy A.M."/>
            <person name="Ponting C.P."/>
            <person name="Pop M."/>
            <person name="Porcelli D."/>
            <person name="Powell J.R."/>
            <person name="Prohaska S."/>
            <person name="Pruitt K."/>
            <person name="Puig M."/>
            <person name="Quesneville H."/>
            <person name="Ram K.R."/>
            <person name="Rand D."/>
            <person name="Rasmussen M.D."/>
            <person name="Reed L.K."/>
            <person name="Reenan R."/>
            <person name="Reily A."/>
            <person name="Remington K.A."/>
            <person name="Rieger T.T."/>
            <person name="Ritchie M.G."/>
            <person name="Robin C."/>
            <person name="Rogers Y.H."/>
            <person name="Rohde C."/>
            <person name="Rozas J."/>
            <person name="Rubenfield M.J."/>
            <person name="Ruiz A."/>
            <person name="Russo S."/>
            <person name="Salzberg S.L."/>
            <person name="Sanchez-Gracia A."/>
            <person name="Saranga D.J."/>
            <person name="Sato H."/>
            <person name="Schaeffer S.W."/>
            <person name="Schatz M.C."/>
            <person name="Schlenke T."/>
            <person name="Schwartz R."/>
            <person name="Segarra C."/>
            <person name="Singh R.S."/>
            <person name="Sirot L."/>
            <person name="Sirota M."/>
            <person name="Sisneros N.B."/>
            <person name="Smith C.D."/>
            <person name="Smith T.F."/>
            <person name="Spieth J."/>
            <person name="Stage D.E."/>
            <person name="Stark A."/>
            <person name="Stephan W."/>
            <person name="Strausberg R.L."/>
            <person name="Strempel S."/>
            <person name="Sturgill D."/>
            <person name="Sutton G."/>
            <person name="Sutton G.G."/>
            <person name="Tao W."/>
            <person name="Teichmann S."/>
            <person name="Tobari Y.N."/>
            <person name="Tomimura Y."/>
            <person name="Tsolas J.M."/>
            <person name="Valente V.L."/>
            <person name="Venter E."/>
            <person name="Venter J.C."/>
            <person name="Vicario S."/>
            <person name="Vieira F.G."/>
            <person name="Vilella A.J."/>
            <person name="Villasante A."/>
            <person name="Walenz B."/>
            <person name="Wang J."/>
            <person name="Wasserman M."/>
            <person name="Watts T."/>
            <person name="Wilson D."/>
            <person name="Wilson R.K."/>
            <person name="Wing R.A."/>
            <person name="Wolfner M.F."/>
            <person name="Wong A."/>
            <person name="Wong G.K."/>
            <person name="Wu C.I."/>
            <person name="Wu G."/>
            <person name="Yamamoto D."/>
            <person name="Yang H.P."/>
            <person name="Yang S.P."/>
            <person name="Yorke J.A."/>
            <person name="Yoshida K."/>
            <person name="Zdobnov E."/>
            <person name="Zhang P."/>
            <person name="Zhang Y."/>
            <person name="Zimin A.V."/>
            <person name="Baldwin J."/>
            <person name="Abdouelleil A."/>
            <person name="Abdulkadir J."/>
            <person name="Abebe A."/>
            <person name="Abera B."/>
            <person name="Abreu J."/>
            <person name="Acer S.C."/>
            <person name="Aftuck L."/>
            <person name="Alexander A."/>
            <person name="An P."/>
            <person name="Anderson E."/>
            <person name="Anderson S."/>
            <person name="Arachi H."/>
            <person name="Azer M."/>
            <person name="Bachantsang P."/>
            <person name="Barry A."/>
            <person name="Bayul T."/>
            <person name="Berlin A."/>
            <person name="Bessette D."/>
            <person name="Bloom T."/>
            <person name="Blye J."/>
            <person name="Boguslavskiy L."/>
            <person name="Bonnet C."/>
            <person name="Boukhgalter B."/>
            <person name="Bourzgui I."/>
            <person name="Brown A."/>
            <person name="Cahill P."/>
            <person name="Channer S."/>
            <person name="Cheshatsang Y."/>
            <person name="Chuda L."/>
            <person name="Citroen M."/>
            <person name="Collymore A."/>
            <person name="Cooke P."/>
            <person name="Costello M."/>
            <person name="D'Aco K."/>
            <person name="Daza R."/>
            <person name="De Haan G."/>
            <person name="DeGray S."/>
            <person name="DeMaso C."/>
            <person name="Dhargay N."/>
            <person name="Dooley K."/>
            <person name="Dooley E."/>
            <person name="Doricent M."/>
            <person name="Dorje P."/>
            <person name="Dorjee K."/>
            <person name="Dupes A."/>
            <person name="Elong R."/>
            <person name="Falk J."/>
            <person name="Farina A."/>
            <person name="Faro S."/>
            <person name="Ferguson D."/>
            <person name="Fisher S."/>
            <person name="Foley C.D."/>
            <person name="Franke A."/>
            <person name="Friedrich D."/>
            <person name="Gadbois L."/>
            <person name="Gearin G."/>
            <person name="Gearin C.R."/>
            <person name="Giannoukos G."/>
            <person name="Goode T."/>
            <person name="Graham J."/>
            <person name="Grandbois E."/>
            <person name="Grewal S."/>
            <person name="Gyaltsen K."/>
            <person name="Hafez N."/>
            <person name="Hagos B."/>
            <person name="Hall J."/>
            <person name="Henson C."/>
            <person name="Hollinger A."/>
            <person name="Honan T."/>
            <person name="Huard M.D."/>
            <person name="Hughes L."/>
            <person name="Hurhula B."/>
            <person name="Husby M.E."/>
            <person name="Kamat A."/>
            <person name="Kanga B."/>
            <person name="Kashin S."/>
            <person name="Khazanovich D."/>
            <person name="Kisner P."/>
            <person name="Lance K."/>
            <person name="Lara M."/>
            <person name="Lee W."/>
            <person name="Lennon N."/>
            <person name="Letendre F."/>
            <person name="LeVine R."/>
            <person name="Lipovsky A."/>
            <person name="Liu X."/>
            <person name="Liu J."/>
            <person name="Liu S."/>
            <person name="Lokyitsang T."/>
            <person name="Lokyitsang Y."/>
            <person name="Lubonja R."/>
            <person name="Lui A."/>
            <person name="MacDonald P."/>
            <person name="Magnisalis V."/>
            <person name="Maru K."/>
            <person name="Matthews C."/>
            <person name="McCusker W."/>
            <person name="McDonough S."/>
            <person name="Mehta T."/>
            <person name="Meldrim J."/>
            <person name="Meneus L."/>
            <person name="Mihai O."/>
            <person name="Mihalev A."/>
            <person name="Mihova T."/>
            <person name="Mittelman R."/>
            <person name="Mlenga V."/>
            <person name="Montmayeur A."/>
            <person name="Mulrain L."/>
            <person name="Navidi A."/>
            <person name="Naylor J."/>
            <person name="Negash T."/>
            <person name="Nguyen T."/>
            <person name="Nguyen N."/>
            <person name="Nicol R."/>
            <person name="Norbu C."/>
            <person name="Norbu N."/>
            <person name="Novod N."/>
            <person name="O'Neill B."/>
            <person name="Osman S."/>
            <person name="Markiewicz E."/>
            <person name="Oyono O.L."/>
            <person name="Patti C."/>
            <person name="Phunkhang P."/>
            <person name="Pierre F."/>
            <person name="Priest M."/>
            <person name="Raghuraman S."/>
            <person name="Rege F."/>
            <person name="Reyes R."/>
            <person name="Rise C."/>
            <person name="Rogov P."/>
            <person name="Ross K."/>
            <person name="Ryan E."/>
            <person name="Settipalli S."/>
            <person name="Shea T."/>
            <person name="Sherpa N."/>
            <person name="Shi L."/>
            <person name="Shih D."/>
            <person name="Sparrow T."/>
            <person name="Spaulding J."/>
            <person name="Stalker J."/>
            <person name="Stange-Thomann N."/>
            <person name="Stavropoulos S."/>
            <person name="Stone C."/>
            <person name="Strader C."/>
            <person name="Tesfaye S."/>
            <person name="Thomson T."/>
            <person name="Thoulutsang Y."/>
            <person name="Thoulutsang D."/>
            <person name="Topham K."/>
            <person name="Topping I."/>
            <person name="Tsamla T."/>
            <person name="Vassiliev H."/>
            <person name="Vo A."/>
            <person name="Wangchuk T."/>
            <person name="Wangdi T."/>
            <person name="Weiand M."/>
            <person name="Wilkinson J."/>
            <person name="Wilson A."/>
            <person name="Yadav S."/>
            <person name="Young G."/>
            <person name="Yu Q."/>
            <person name="Zembek L."/>
            <person name="Zhong D."/>
            <person name="Zimmer A."/>
            <person name="Zwirko Z."/>
            <person name="Jaffe D.B."/>
            <person name="Alvarez P."/>
            <person name="Brockman W."/>
            <person name="Butler J."/>
            <person name="Chin C."/>
            <person name="Gnerre S."/>
            <person name="Grabherr M."/>
            <person name="Kleber M."/>
            <person name="Mauceli E."/>
            <person name="MacCallum I."/>
        </authorList>
    </citation>
    <scope>NUCLEOTIDE SEQUENCE [LARGE SCALE GENOMIC DNA]</scope>
    <source>
        <strain evidence="3">MSH-3 / Tucson 14011-0111.49</strain>
    </source>
</reference>
<dbReference type="HOGENOM" id="CLU_2443168_0_0_1"/>
<dbReference type="AlphaFoldDB" id="B4GNW3"/>